<gene>
    <name evidence="4" type="ORF">E6K81_07960</name>
</gene>
<dbReference type="AlphaFoldDB" id="A0A538U8L0"/>
<feature type="region of interest" description="Disordered" evidence="1">
    <location>
        <begin position="794"/>
        <end position="909"/>
    </location>
</feature>
<evidence type="ECO:0000256" key="1">
    <source>
        <dbReference type="SAM" id="MobiDB-lite"/>
    </source>
</evidence>
<reference evidence="4 5" key="1">
    <citation type="journal article" date="2019" name="Nat. Microbiol.">
        <title>Mediterranean grassland soil C-N compound turnover is dependent on rainfall and depth, and is mediated by genomically divergent microorganisms.</title>
        <authorList>
            <person name="Diamond S."/>
            <person name="Andeer P.F."/>
            <person name="Li Z."/>
            <person name="Crits-Christoph A."/>
            <person name="Burstein D."/>
            <person name="Anantharaman K."/>
            <person name="Lane K.R."/>
            <person name="Thomas B.C."/>
            <person name="Pan C."/>
            <person name="Northen T.R."/>
            <person name="Banfield J.F."/>
        </authorList>
    </citation>
    <scope>NUCLEOTIDE SEQUENCE [LARGE SCALE GENOMIC DNA]</scope>
    <source>
        <strain evidence="4">WS_11</strain>
    </source>
</reference>
<name>A0A538U8L0_UNCEI</name>
<dbReference type="GO" id="GO:0005886">
    <property type="term" value="C:plasma membrane"/>
    <property type="evidence" value="ECO:0007669"/>
    <property type="project" value="TreeGrafter"/>
</dbReference>
<evidence type="ECO:0000259" key="3">
    <source>
        <dbReference type="Pfam" id="PF05170"/>
    </source>
</evidence>
<protein>
    <submittedName>
        <fullName evidence="4">AsmA family protein</fullName>
    </submittedName>
</protein>
<keyword evidence="2" id="KW-1133">Transmembrane helix</keyword>
<feature type="non-terminal residue" evidence="4">
    <location>
        <position position="961"/>
    </location>
</feature>
<dbReference type="PANTHER" id="PTHR30441:SF4">
    <property type="entry name" value="PROTEIN ASMA"/>
    <property type="match status" value="1"/>
</dbReference>
<organism evidence="4 5">
    <name type="scientific">Eiseniibacteriota bacterium</name>
    <dbReference type="NCBI Taxonomy" id="2212470"/>
    <lineage>
        <taxon>Bacteria</taxon>
        <taxon>Candidatus Eiseniibacteriota</taxon>
    </lineage>
</organism>
<dbReference type="PANTHER" id="PTHR30441">
    <property type="entry name" value="DUF748 DOMAIN-CONTAINING PROTEIN"/>
    <property type="match status" value="1"/>
</dbReference>
<dbReference type="Pfam" id="PF05170">
    <property type="entry name" value="AsmA"/>
    <property type="match status" value="1"/>
</dbReference>
<comment type="caution">
    <text evidence="4">The sequence shown here is derived from an EMBL/GenBank/DDBJ whole genome shotgun (WGS) entry which is preliminary data.</text>
</comment>
<feature type="transmembrane region" description="Helical" evidence="2">
    <location>
        <begin position="89"/>
        <end position="112"/>
    </location>
</feature>
<feature type="region of interest" description="Disordered" evidence="1">
    <location>
        <begin position="930"/>
        <end position="961"/>
    </location>
</feature>
<evidence type="ECO:0000313" key="5">
    <source>
        <dbReference type="Proteomes" id="UP000319771"/>
    </source>
</evidence>
<dbReference type="InterPro" id="IPR007844">
    <property type="entry name" value="AsmA"/>
</dbReference>
<feature type="compositionally biased region" description="Gly residues" evidence="1">
    <location>
        <begin position="869"/>
        <end position="879"/>
    </location>
</feature>
<keyword evidence="2" id="KW-0812">Transmembrane</keyword>
<feature type="compositionally biased region" description="Basic residues" evidence="1">
    <location>
        <begin position="804"/>
        <end position="816"/>
    </location>
</feature>
<dbReference type="InterPro" id="IPR052894">
    <property type="entry name" value="AsmA-related"/>
</dbReference>
<feature type="region of interest" description="Disordered" evidence="1">
    <location>
        <begin position="22"/>
        <end position="42"/>
    </location>
</feature>
<dbReference type="EMBL" id="VBPB01000115">
    <property type="protein sequence ID" value="TMQ72236.1"/>
    <property type="molecule type" value="Genomic_DNA"/>
</dbReference>
<sequence length="961" mass="100497">MLPAETSKPWPLMRPARRSVMRHATSWPQRRTRGSTRGGDGFGLLDEVRPTALPAMQPPCTIPSVNVTPSLHRAPGAGAPPRRPWLPVVLAWAAGGLVVLVVAAWAALTVMFPPDKVRALVSEQLSAALAREVRFTHAALGLWPPVRLSVREPALAEPGGFAHGAALQARALHLDLDILPLLGRHLVVRRLVLDRPQIHLVLLEDGTTNLEGMMKPKPSGAARASGGAMSLAIRDLRVEGARVLVDDLKAARRVAFGVESRVALSAEADGARFGTTGETRVTDLAFGPLTAARLSDLNRSLARLEWRLGHDAKFDAAQKRLALGRLALGLGRAQLAVSGVVDDPGPRARLDLHALGAGVDLGAILGYLAAADAQAVHGVSGGGRLDFDLRAAGALGQPTTPSLTGTLTIADGSLHYPGAPAGVTGLACAARFAPDSLLIGDLRARIADQPVRAALQVAHFADPVARFALQGDLDLASIAPLVAPADTKLGGRVAVDVRGSGRAKDPGSLALEGGAKLKDVAVQSPALPQRVEGIRGDIRFTPAHASVTGFQARAGKSSFALGATVTRPLALMAPVSGPKHVAPAGVEFKLDSPYLDLAELLPVTPGAPVLPNATGGGTVHIARLKHQKLDVSDVAARVGLEPGVLTVPDFSLKAYGGSSRGNARFDLREPAKPVFALKSRVDSLNADALLSAWTPAKNFLHGSLTTDLDLSGAGLTLNDLKRTITAVGMAAVARGTLGPGPALEAVARLTKMPALKELHFKDGHVPRRARPVEARGRGRLRRLAGLRGERHVAARGRLAAGRRLGARRRGAQRRAGTHAPRPAPGRERHRTPGRLGHAGDARPVGGQGLAGAERAALPARERGAQRRGGAPGIGAGQLGRGNRAGESRDPGQSQAPGGRAAQGPVRRRRPGYHAALGCFRRAAFRRLRTWRRPDDARGLQEVPAADERAGAGGRRHHRGGG</sequence>
<accession>A0A538U8L0</accession>
<proteinExistence type="predicted"/>
<dbReference type="GO" id="GO:0090313">
    <property type="term" value="P:regulation of protein targeting to membrane"/>
    <property type="evidence" value="ECO:0007669"/>
    <property type="project" value="TreeGrafter"/>
</dbReference>
<feature type="domain" description="AsmA" evidence="3">
    <location>
        <begin position="89"/>
        <end position="252"/>
    </location>
</feature>
<keyword evidence="2" id="KW-0472">Membrane</keyword>
<evidence type="ECO:0000256" key="2">
    <source>
        <dbReference type="SAM" id="Phobius"/>
    </source>
</evidence>
<evidence type="ECO:0000313" key="4">
    <source>
        <dbReference type="EMBL" id="TMQ72236.1"/>
    </source>
</evidence>
<dbReference type="Proteomes" id="UP000319771">
    <property type="component" value="Unassembled WGS sequence"/>
</dbReference>